<evidence type="ECO:0000256" key="3">
    <source>
        <dbReference type="ARBA" id="ARBA00023136"/>
    </source>
</evidence>
<feature type="transmembrane region" description="Helical" evidence="4">
    <location>
        <begin position="169"/>
        <end position="189"/>
    </location>
</feature>
<dbReference type="Proteomes" id="UP000221168">
    <property type="component" value="Unassembled WGS sequence"/>
</dbReference>
<dbReference type="Gene3D" id="1.20.1250.20">
    <property type="entry name" value="MFS general substrate transporter like domains"/>
    <property type="match status" value="1"/>
</dbReference>
<accession>A0A2G1QJG7</accession>
<dbReference type="EMBL" id="PDVP01000014">
    <property type="protein sequence ID" value="PHP65604.1"/>
    <property type="molecule type" value="Genomic_DNA"/>
</dbReference>
<proteinExistence type="predicted"/>
<dbReference type="SUPFAM" id="SSF103473">
    <property type="entry name" value="MFS general substrate transporter"/>
    <property type="match status" value="1"/>
</dbReference>
<keyword evidence="3 4" id="KW-0472">Membrane</keyword>
<feature type="transmembrane region" description="Helical" evidence="4">
    <location>
        <begin position="315"/>
        <end position="337"/>
    </location>
</feature>
<dbReference type="InterPro" id="IPR011701">
    <property type="entry name" value="MFS"/>
</dbReference>
<dbReference type="RefSeq" id="WP_099307876.1">
    <property type="nucleotide sequence ID" value="NZ_PDVP01000014.1"/>
</dbReference>
<feature type="transmembrane region" description="Helical" evidence="4">
    <location>
        <begin position="357"/>
        <end position="373"/>
    </location>
</feature>
<feature type="transmembrane region" description="Helical" evidence="4">
    <location>
        <begin position="139"/>
        <end position="157"/>
    </location>
</feature>
<feature type="transmembrane region" description="Helical" evidence="4">
    <location>
        <begin position="290"/>
        <end position="309"/>
    </location>
</feature>
<dbReference type="InterPro" id="IPR036259">
    <property type="entry name" value="MFS_trans_sf"/>
</dbReference>
<gene>
    <name evidence="5" type="ORF">CSC94_18600</name>
</gene>
<keyword evidence="2 4" id="KW-1133">Transmembrane helix</keyword>
<feature type="transmembrane region" description="Helical" evidence="4">
    <location>
        <begin position="7"/>
        <end position="32"/>
    </location>
</feature>
<dbReference type="Pfam" id="PF07690">
    <property type="entry name" value="MFS_1"/>
    <property type="match status" value="1"/>
</dbReference>
<evidence type="ECO:0000256" key="4">
    <source>
        <dbReference type="SAM" id="Phobius"/>
    </source>
</evidence>
<feature type="transmembrane region" description="Helical" evidence="4">
    <location>
        <begin position="254"/>
        <end position="278"/>
    </location>
</feature>
<dbReference type="AlphaFoldDB" id="A0A2G1QJG7"/>
<feature type="transmembrane region" description="Helical" evidence="4">
    <location>
        <begin position="44"/>
        <end position="66"/>
    </location>
</feature>
<dbReference type="GO" id="GO:0022857">
    <property type="term" value="F:transmembrane transporter activity"/>
    <property type="evidence" value="ECO:0007669"/>
    <property type="project" value="InterPro"/>
</dbReference>
<evidence type="ECO:0000313" key="5">
    <source>
        <dbReference type="EMBL" id="PHP65604.1"/>
    </source>
</evidence>
<comment type="caution">
    <text evidence="5">The sequence shown here is derived from an EMBL/GenBank/DDBJ whole genome shotgun (WGS) entry which is preliminary data.</text>
</comment>
<feature type="transmembrane region" description="Helical" evidence="4">
    <location>
        <begin position="104"/>
        <end position="127"/>
    </location>
</feature>
<reference evidence="5 6" key="1">
    <citation type="submission" date="2017-10" db="EMBL/GenBank/DDBJ databases">
        <title>Sedimentibacterium mangrovi gen. nov., sp. nov., a novel member of family Phyllobacteriacea isolated from mangrove sediment.</title>
        <authorList>
            <person name="Liao H."/>
            <person name="Tian Y."/>
        </authorList>
    </citation>
    <scope>NUCLEOTIDE SEQUENCE [LARGE SCALE GENOMIC DNA]</scope>
    <source>
        <strain evidence="5 6">X9-2-2</strain>
    </source>
</reference>
<protein>
    <submittedName>
        <fullName evidence="5">MFS transporter</fullName>
    </submittedName>
</protein>
<evidence type="ECO:0000256" key="2">
    <source>
        <dbReference type="ARBA" id="ARBA00022989"/>
    </source>
</evidence>
<dbReference type="OrthoDB" id="7200137at2"/>
<name>A0A2G1QJG7_9HYPH</name>
<evidence type="ECO:0000313" key="6">
    <source>
        <dbReference type="Proteomes" id="UP000221168"/>
    </source>
</evidence>
<sequence>MTGTVRALPLWGISLMLGITQTIGYGSLYYAFGVLTPGMSADTGLPLPLIYGGFSAAMIAGAVVAPRAGAMMDRRNPAAVMAAGSVLAGFCLAGWALVPSQAAFGLFLLLAELVSILVLYEAAFVVVAHVAGAKDARRVIAGITFVAGFASTIFWPLTQWLLTMTDWRGVYGLYALLHLFVCAPLHFGLSRRTRSANGRGIAPAPPAGTTDTPDAAPLTGREGRLVFLLLLVGFSATSFVISAVHLHLITVLGALGLGTSSALVGACIGPAQVGARVLEFATARRTSIHVPSIISVAMLPLALLLLLGGAPSTGWGVAFALAFGTGQGLAFIVRGILPLQAFGRAVYGTVTGRLNGVRLFFTALAPFVLSLVLEQAGPPMALLLLIGVGLTGTVAMIAIALIMGRATGAGRAA</sequence>
<feature type="transmembrane region" description="Helical" evidence="4">
    <location>
        <begin position="225"/>
        <end position="248"/>
    </location>
</feature>
<organism evidence="5 6">
    <name type="scientific">Zhengella mangrovi</name>
    <dbReference type="NCBI Taxonomy" id="1982044"/>
    <lineage>
        <taxon>Bacteria</taxon>
        <taxon>Pseudomonadati</taxon>
        <taxon>Pseudomonadota</taxon>
        <taxon>Alphaproteobacteria</taxon>
        <taxon>Hyphomicrobiales</taxon>
        <taxon>Notoacmeibacteraceae</taxon>
        <taxon>Zhengella</taxon>
    </lineage>
</organism>
<feature type="transmembrane region" description="Helical" evidence="4">
    <location>
        <begin position="379"/>
        <end position="403"/>
    </location>
</feature>
<keyword evidence="6" id="KW-1185">Reference proteome</keyword>
<keyword evidence="1 4" id="KW-0812">Transmembrane</keyword>
<feature type="transmembrane region" description="Helical" evidence="4">
    <location>
        <begin position="78"/>
        <end position="98"/>
    </location>
</feature>
<evidence type="ECO:0000256" key="1">
    <source>
        <dbReference type="ARBA" id="ARBA00022692"/>
    </source>
</evidence>